<dbReference type="AlphaFoldDB" id="A0A1U7LIA5"/>
<keyword evidence="3" id="KW-1185">Reference proteome</keyword>
<dbReference type="Proteomes" id="UP000186594">
    <property type="component" value="Unassembled WGS sequence"/>
</dbReference>
<accession>A0A1U7LIA5</accession>
<feature type="domain" description="PUL" evidence="1">
    <location>
        <begin position="1"/>
        <end position="211"/>
    </location>
</feature>
<sequence length="214" mass="23689">QYVISTVKPQDLFPFVDAFRLCLLNPRVCGYFADEKNDFETISCILSTAQKDGCPFQLRLVTLQLCCNMFTSVLSPHFLSSARVSELLVPLLTIGLLDEKENIRLAASSLSFNTCALVAQVRKTNDKEVLSQSLQVEIAVALNECIQREISPEILERLVIGLSMLYYMGAQQSEVEQVCKALGVADTLKGKLSDGGLKKKLKVIIDETILLLQA</sequence>
<evidence type="ECO:0000313" key="2">
    <source>
        <dbReference type="EMBL" id="OLL22385.1"/>
    </source>
</evidence>
<evidence type="ECO:0000259" key="1">
    <source>
        <dbReference type="PROSITE" id="PS51396"/>
    </source>
</evidence>
<reference evidence="2 3" key="1">
    <citation type="submission" date="2016-04" db="EMBL/GenBank/DDBJ databases">
        <title>Evolutionary innovation and constraint leading to complex multicellularity in the Ascomycota.</title>
        <authorList>
            <person name="Cisse O."/>
            <person name="Nguyen A."/>
            <person name="Hewitt D.A."/>
            <person name="Jedd G."/>
            <person name="Stajich J.E."/>
        </authorList>
    </citation>
    <scope>NUCLEOTIDE SEQUENCE [LARGE SCALE GENOMIC DNA]</scope>
    <source>
        <strain evidence="2 3">DAH-3</strain>
    </source>
</reference>
<evidence type="ECO:0000313" key="3">
    <source>
        <dbReference type="Proteomes" id="UP000186594"/>
    </source>
</evidence>
<dbReference type="InterPro" id="IPR011989">
    <property type="entry name" value="ARM-like"/>
</dbReference>
<dbReference type="Pfam" id="PF08324">
    <property type="entry name" value="PUL"/>
    <property type="match status" value="1"/>
</dbReference>
<dbReference type="Gene3D" id="1.25.10.10">
    <property type="entry name" value="Leucine-rich Repeat Variant"/>
    <property type="match status" value="1"/>
</dbReference>
<comment type="caution">
    <text evidence="2">The sequence shown here is derived from an EMBL/GenBank/DDBJ whole genome shotgun (WGS) entry which is preliminary data.</text>
</comment>
<dbReference type="OMA" id="FETISCI"/>
<dbReference type="InterPro" id="IPR013535">
    <property type="entry name" value="PUL_dom"/>
</dbReference>
<feature type="non-terminal residue" evidence="2">
    <location>
        <position position="1"/>
    </location>
</feature>
<name>A0A1U7LIA5_NEOID</name>
<gene>
    <name evidence="2" type="ORF">NEOLI_004759</name>
</gene>
<dbReference type="STRING" id="1198029.A0A1U7LIA5"/>
<dbReference type="PROSITE" id="PS51396">
    <property type="entry name" value="PUL"/>
    <property type="match status" value="1"/>
</dbReference>
<protein>
    <recommendedName>
        <fullName evidence="1">PUL domain-containing protein</fullName>
    </recommendedName>
</protein>
<dbReference type="EMBL" id="LXFE01003408">
    <property type="protein sequence ID" value="OLL22385.1"/>
    <property type="molecule type" value="Genomic_DNA"/>
</dbReference>
<dbReference type="OrthoDB" id="3176171at2759"/>
<proteinExistence type="predicted"/>
<organism evidence="2 3">
    <name type="scientific">Neolecta irregularis (strain DAH-3)</name>
    <dbReference type="NCBI Taxonomy" id="1198029"/>
    <lineage>
        <taxon>Eukaryota</taxon>
        <taxon>Fungi</taxon>
        <taxon>Dikarya</taxon>
        <taxon>Ascomycota</taxon>
        <taxon>Taphrinomycotina</taxon>
        <taxon>Neolectales</taxon>
        <taxon>Neolectaceae</taxon>
        <taxon>Neolecta</taxon>
    </lineage>
</organism>